<dbReference type="EMBL" id="CP144918">
    <property type="protein sequence ID" value="WWA46664.1"/>
    <property type="molecule type" value="Genomic_DNA"/>
</dbReference>
<accession>A0ABZ2D781</accession>
<name>A0ABZ2D781_9SPHN</name>
<protein>
    <submittedName>
        <fullName evidence="1">Uncharacterized protein</fullName>
    </submittedName>
</protein>
<evidence type="ECO:0000313" key="2">
    <source>
        <dbReference type="Proteomes" id="UP001335183"/>
    </source>
</evidence>
<reference evidence="1 2" key="1">
    <citation type="submission" date="2024-02" db="EMBL/GenBank/DDBJ databases">
        <title>The whole genome sequence of five bacterial samples isolated from Abu Dhabi Sabkha-shore region.</title>
        <authorList>
            <person name="Sudalaimuthuasari N."/>
            <person name="Sarfraz B."/>
            <person name="Tuyisabe J.D."/>
            <person name="Mugisha Ntwali L.D.M."/>
            <person name="Ali A.I.A.A."/>
            <person name="Almansoori S.Z.A."/>
            <person name="Alajami H.S.A."/>
            <person name="Almeqbaali A.A.S."/>
            <person name="Kundu B."/>
            <person name="Saeed E.E."/>
            <person name="Sukumarinath V."/>
            <person name="Mishra A.K."/>
            <person name="Hazzouri K.M."/>
            <person name="Almaskari R."/>
            <person name="Sharma A.K."/>
            <person name="Amiri K.M.A."/>
        </authorList>
    </citation>
    <scope>NUCLEOTIDE SEQUENCE [LARGE SCALE GENOMIC DNA]</scope>
    <source>
        <strain evidence="2">kcgeb_sd</strain>
    </source>
</reference>
<gene>
    <name evidence="1" type="ORF">V5F89_10305</name>
</gene>
<keyword evidence="2" id="KW-1185">Reference proteome</keyword>
<sequence>MSEESAAAEAVRQVLLGAGFSERPDADLIVETGFSVRPKELAIEAVGEDGETKAISPPAGGIAMFCTPKAYVLNIAFVDALSGEVNARSGAIVRRCRADEDIVLRDLAETALTASG</sequence>
<organism evidence="1 2">
    <name type="scientific">Pelagerythrobacter marensis</name>
    <dbReference type="NCBI Taxonomy" id="543877"/>
    <lineage>
        <taxon>Bacteria</taxon>
        <taxon>Pseudomonadati</taxon>
        <taxon>Pseudomonadota</taxon>
        <taxon>Alphaproteobacteria</taxon>
        <taxon>Sphingomonadales</taxon>
        <taxon>Erythrobacteraceae</taxon>
        <taxon>Pelagerythrobacter</taxon>
    </lineage>
</organism>
<dbReference type="RefSeq" id="WP_338445561.1">
    <property type="nucleotide sequence ID" value="NZ_CP144918.1"/>
</dbReference>
<dbReference type="Proteomes" id="UP001335183">
    <property type="component" value="Chromosome"/>
</dbReference>
<evidence type="ECO:0000313" key="1">
    <source>
        <dbReference type="EMBL" id="WWA46664.1"/>
    </source>
</evidence>
<proteinExistence type="predicted"/>